<dbReference type="InterPro" id="IPR034139">
    <property type="entry name" value="TOPRIM_OLD"/>
</dbReference>
<reference evidence="3 4" key="1">
    <citation type="submission" date="2020-07" db="EMBL/GenBank/DDBJ databases">
        <title>Sequencing the genomes of 1000 actinobacteria strains.</title>
        <authorList>
            <person name="Klenk H.-P."/>
        </authorList>
    </citation>
    <scope>NUCLEOTIDE SEQUENCE [LARGE SCALE GENOMIC DNA]</scope>
    <source>
        <strain evidence="3 4">DSM 26487</strain>
    </source>
</reference>
<dbReference type="Proteomes" id="UP000564496">
    <property type="component" value="Unassembled WGS sequence"/>
</dbReference>
<gene>
    <name evidence="3" type="ORF">BJ988_001775</name>
</gene>
<sequence length="670" mass="72742">MPNIGEIQRQAIEAASRTNERRYVSGKSTTWGEFSVHLNRLKLRNFRSCGDTTLDLDPLLSVLVGENASGKSAIIDAMRLVAPATGRQQTAWFRADRDLTRGVDIGEPVEIAARYSGLTVSEEAVYMAQLVDTHDDLVYRTTFATDPAVPRRQVQTWSIGDAGADDPEPVARSRISHVYLPPLRDAVRDIDSGTSDLLHDVVRILLSDPDNGIDEDGFVATAQEAVGTIAKHEVATTTRDVIQDYFGQTTPPDREHDLSLSGRDLRLRQIVRMLRIQLFESGTSIGDIASAGLGYANLLYVAMIVLELVRARENDLTILLVEEPEAHLHPQLQVVLLGFLRDQAEKSGVDSDGLHPTGRVQVVVTTHSPNLASEVSIKNVVVVAREKCESTWQTQAISLAGLGLTAPEVRKIDRYLSVTRASLLFARHVVLVEGTAEMLLLPVLAALRLKQAALPSSDEAAARRHLRGLTFVSVEGVDFGPYLKLLLNGSRQRVDRVVVITDGDNGQGDRRRSAYEDAFKTQVTDGRLIVCVGGTTLEAELFGEQANESVLRNAFLKLHSKSAAKWDQVSAAAGSTPDERAAIFACAITKPKKPAPQVATGDEGESTDTVVNTVATPVEMPTLDISKGDFAHLVAEAIEADDNGSFVVPTYLQAALEAIAPLAEQTSEDE</sequence>
<dbReference type="EMBL" id="JACBZR010000001">
    <property type="protein sequence ID" value="NYI77127.1"/>
    <property type="molecule type" value="Genomic_DNA"/>
</dbReference>
<dbReference type="RefSeq" id="WP_179657662.1">
    <property type="nucleotide sequence ID" value="NZ_JACBZR010000001.1"/>
</dbReference>
<dbReference type="CDD" id="cd01026">
    <property type="entry name" value="TOPRIM_OLD"/>
    <property type="match status" value="1"/>
</dbReference>
<accession>A0A7Z0DKP7</accession>
<dbReference type="GO" id="GO:0004519">
    <property type="term" value="F:endonuclease activity"/>
    <property type="evidence" value="ECO:0007669"/>
    <property type="project" value="UniProtKB-KW"/>
</dbReference>
<dbReference type="InterPro" id="IPR027417">
    <property type="entry name" value="P-loop_NTPase"/>
</dbReference>
<dbReference type="PANTHER" id="PTHR43581:SF4">
    <property type="entry name" value="ATP_GTP PHOSPHATASE"/>
    <property type="match status" value="1"/>
</dbReference>
<dbReference type="InterPro" id="IPR051396">
    <property type="entry name" value="Bact_Antivir_Def_Nuclease"/>
</dbReference>
<evidence type="ECO:0000313" key="4">
    <source>
        <dbReference type="Proteomes" id="UP000564496"/>
    </source>
</evidence>
<comment type="caution">
    <text evidence="3">The sequence shown here is derived from an EMBL/GenBank/DDBJ whole genome shotgun (WGS) entry which is preliminary data.</text>
</comment>
<evidence type="ECO:0000259" key="1">
    <source>
        <dbReference type="Pfam" id="PF13175"/>
    </source>
</evidence>
<dbReference type="Gene3D" id="3.40.50.300">
    <property type="entry name" value="P-loop containing nucleotide triphosphate hydrolases"/>
    <property type="match status" value="2"/>
</dbReference>
<dbReference type="AlphaFoldDB" id="A0A7Z0DKP7"/>
<feature type="domain" description="Endonuclease GajA/Old nuclease/RecF-like AAA" evidence="1">
    <location>
        <begin position="38"/>
        <end position="82"/>
    </location>
</feature>
<dbReference type="InterPro" id="IPR041685">
    <property type="entry name" value="AAA_GajA/Old/RecF-like"/>
</dbReference>
<organism evidence="3 4">
    <name type="scientific">Nocardioides panzhihuensis</name>
    <dbReference type="NCBI Taxonomy" id="860243"/>
    <lineage>
        <taxon>Bacteria</taxon>
        <taxon>Bacillati</taxon>
        <taxon>Actinomycetota</taxon>
        <taxon>Actinomycetes</taxon>
        <taxon>Propionibacteriales</taxon>
        <taxon>Nocardioidaceae</taxon>
        <taxon>Nocardioides</taxon>
    </lineage>
</organism>
<dbReference type="PANTHER" id="PTHR43581">
    <property type="entry name" value="ATP/GTP PHOSPHATASE"/>
    <property type="match status" value="1"/>
</dbReference>
<keyword evidence="3" id="KW-0255">Endonuclease</keyword>
<keyword evidence="3" id="KW-0540">Nuclease</keyword>
<keyword evidence="4" id="KW-1185">Reference proteome</keyword>
<evidence type="ECO:0000313" key="3">
    <source>
        <dbReference type="EMBL" id="NYI77127.1"/>
    </source>
</evidence>
<proteinExistence type="predicted"/>
<protein>
    <submittedName>
        <fullName evidence="3">Putative ATP-dependent endonuclease of OLD family</fullName>
    </submittedName>
</protein>
<feature type="domain" description="OLD protein-like TOPRIM" evidence="2">
    <location>
        <begin position="424"/>
        <end position="504"/>
    </location>
</feature>
<feature type="domain" description="Endonuclease GajA/Old nuclease/RecF-like AAA" evidence="1">
    <location>
        <begin position="275"/>
        <end position="372"/>
    </location>
</feature>
<name>A0A7Z0DKP7_9ACTN</name>
<dbReference type="Pfam" id="PF13175">
    <property type="entry name" value="AAA_15"/>
    <property type="match status" value="2"/>
</dbReference>
<keyword evidence="3" id="KW-0378">Hydrolase</keyword>
<dbReference type="SUPFAM" id="SSF52540">
    <property type="entry name" value="P-loop containing nucleoside triphosphate hydrolases"/>
    <property type="match status" value="1"/>
</dbReference>
<evidence type="ECO:0000259" key="2">
    <source>
        <dbReference type="Pfam" id="PF20469"/>
    </source>
</evidence>
<dbReference type="Pfam" id="PF20469">
    <property type="entry name" value="OLD-like_TOPRIM"/>
    <property type="match status" value="1"/>
</dbReference>